<dbReference type="PROSITE" id="PS00211">
    <property type="entry name" value="ABC_TRANSPORTER_1"/>
    <property type="match status" value="1"/>
</dbReference>
<dbReference type="SMART" id="SM00382">
    <property type="entry name" value="AAA"/>
    <property type="match status" value="2"/>
</dbReference>
<evidence type="ECO:0000259" key="12">
    <source>
        <dbReference type="PROSITE" id="PS50929"/>
    </source>
</evidence>
<dbReference type="PROSITE" id="PS50893">
    <property type="entry name" value="ABC_TRANSPORTER_2"/>
    <property type="match status" value="2"/>
</dbReference>
<evidence type="ECO:0000256" key="3">
    <source>
        <dbReference type="ARBA" id="ARBA00022475"/>
    </source>
</evidence>
<dbReference type="GO" id="GO:0005524">
    <property type="term" value="F:ATP binding"/>
    <property type="evidence" value="ECO:0007669"/>
    <property type="project" value="UniProtKB-KW"/>
</dbReference>
<dbReference type="InterPro" id="IPR011527">
    <property type="entry name" value="ABC1_TM_dom"/>
</dbReference>
<dbReference type="InterPro" id="IPR003593">
    <property type="entry name" value="AAA+_ATPase"/>
</dbReference>
<evidence type="ECO:0000313" key="13">
    <source>
        <dbReference type="EMBL" id="KAF6805998.1"/>
    </source>
</evidence>
<gene>
    <name evidence="13" type="ORF">CSOJ01_09140</name>
</gene>
<feature type="transmembrane region" description="Helical" evidence="10">
    <location>
        <begin position="42"/>
        <end position="61"/>
    </location>
</feature>
<feature type="domain" description="ABC transporter" evidence="11">
    <location>
        <begin position="1223"/>
        <end position="1452"/>
    </location>
</feature>
<evidence type="ECO:0000259" key="11">
    <source>
        <dbReference type="PROSITE" id="PS50893"/>
    </source>
</evidence>
<keyword evidence="2" id="KW-0813">Transport</keyword>
<keyword evidence="4 10" id="KW-0812">Transmembrane</keyword>
<dbReference type="CDD" id="cd03244">
    <property type="entry name" value="ABCC_MRP_domain2"/>
    <property type="match status" value="1"/>
</dbReference>
<dbReference type="InterPro" id="IPR044726">
    <property type="entry name" value="ABCC_6TM_D2"/>
</dbReference>
<dbReference type="PANTHER" id="PTHR24223">
    <property type="entry name" value="ATP-BINDING CASSETTE SUB-FAMILY C"/>
    <property type="match status" value="1"/>
</dbReference>
<feature type="transmembrane region" description="Helical" evidence="10">
    <location>
        <begin position="1129"/>
        <end position="1152"/>
    </location>
</feature>
<feature type="transmembrane region" description="Helical" evidence="10">
    <location>
        <begin position="111"/>
        <end position="128"/>
    </location>
</feature>
<dbReference type="SUPFAM" id="SSF90123">
    <property type="entry name" value="ABC transporter transmembrane region"/>
    <property type="match status" value="2"/>
</dbReference>
<feature type="domain" description="ABC transmembrane type-1" evidence="12">
    <location>
        <begin position="291"/>
        <end position="567"/>
    </location>
</feature>
<keyword evidence="3" id="KW-1003">Cell membrane</keyword>
<dbReference type="InterPro" id="IPR003439">
    <property type="entry name" value="ABC_transporter-like_ATP-bd"/>
</dbReference>
<feature type="region of interest" description="Disordered" evidence="9">
    <location>
        <begin position="832"/>
        <end position="869"/>
    </location>
</feature>
<keyword evidence="7 10" id="KW-1133">Transmembrane helix</keyword>
<evidence type="ECO:0000256" key="7">
    <source>
        <dbReference type="ARBA" id="ARBA00022989"/>
    </source>
</evidence>
<feature type="domain" description="ABC transmembrane type-1" evidence="12">
    <location>
        <begin position="908"/>
        <end position="1187"/>
    </location>
</feature>
<comment type="caution">
    <text evidence="13">The sequence shown here is derived from an EMBL/GenBank/DDBJ whole genome shotgun (WGS) entry which is preliminary data.</text>
</comment>
<dbReference type="InterPro" id="IPR027417">
    <property type="entry name" value="P-loop_NTPase"/>
</dbReference>
<evidence type="ECO:0000256" key="2">
    <source>
        <dbReference type="ARBA" id="ARBA00022448"/>
    </source>
</evidence>
<dbReference type="GO" id="GO:0140359">
    <property type="term" value="F:ABC-type transporter activity"/>
    <property type="evidence" value="ECO:0007669"/>
    <property type="project" value="InterPro"/>
</dbReference>
<sequence>MAFAVPSQWDSPSEGIILPPCLGDSFIRPPCSTVFDFTRRELYYSILPAFVAVLWGLLRGWEVWKRPVVTQGSLPLVLKLIAWKALAAVQIALLVWFLLGPRDYAQNSTMIISFALSIASSIVFILLSRLEHKTSRAPSALIQVFLLATIILDAVRAWSEWLVTSTRGHHRVTTALLTAQVTVKVVLLVLESKKKPGFITIPATQTSREEQSGIFGRSLSLWINPLLRLGYKKYLELEDLEPVNDVLSGKEGLARLVLAWEEVNQEKPHSLALAVLKAFWLELFLIHIPRLAMVAFGLAQPLLVRATIEYIQNHHGSSVGDGYTLIAAFAFVYIGIAIATLWAGQLTTQLITAIRGSLIAVVYQNMLSLRAETGNSQSAVALMSNEVERITVAAEWSVAIVPNLVQVALAMWILGAQLGAVCVAPVLIAVFSVLGGVRTGQLVPPRQRSWMQAIQKRVGITTEVIGTVKGVKMSGLSGTVRDQIQGLRDFELEESKKFRKVQIANVLIGQFPSIMTPAITFAAFAIVQLVSGGEPLNVVQAFTSLSLLSILISPVSELVTIPHNLGSAIGCLDRIQEYLAKEKRVDYRTIVPSAEADGASPLIKVSGGSFGWTADKPILHDLDLAVQPSSLTILVGAVGSGKSTLLKSVVGETYRISGAVDYRSSLDVAYCDQDPWILNQNIKDNIVGAAEYEPEFYQKVIEACQLEEDLALLPKGDETLVGSSGAALSGGQKHRIALARAVYSGKQVVIMDDNLKGLDSNTASKCFNALFGAQGLLREQKRAVLFATHNAQWLRFADQIISLDADGKISERGSYEELSKAGGYVSKLRVVEQQSEDEDGPQKNGDAVKDDGRKDKDAKPDGADKPKARGAANTSALVYYIRSMGKTPFAVFIATVLSQMAFRTMQRLWIKFWVSANEAGGDRDTGMWMGVYILWAVLTELSVFVECFYFLVVIVPHSAKGLHFGVLKTALSAPMSFFVMTDTGVIINRFSQDMNLVDLPLPIAFMLALDCTSPKTPPQPHTPLTRSDFTLAIAELVLTCIATGYLALAIPFLSVVLYLIQRIYLQTTRQVRLLDLEAKSPIFSHFIASFTGLVTIRALNWPSRVQAENLDRLAASQRAFYAMASLQRWLLLVLNLTVAGLAVLLVSSAVALRGSIDPGLLGVALVGVIGFGKLLTMLLTYWASLETSLGAVARIREFRAETPAEPEGGDAELSLGWPSEGKIRIAGVSASYDDHQVLRDVNLYIQPGEKVAICGRTGSGKSTLLALLPRLHDPSSGTIEIDGVDVSSIPIEKLREALVALPQDALFLPGTVRRNLDPFDRRDDEAVWEALAKTGLKALFEDKGGLEADLDADWLSAGQKQLFCLARAILREGRVLLLDEATSSLDQATEQVVQDLIRSEFKDWTVVVIAHRLRAVADFDKIVALQDGRVVEFDKPQTLLESGGVFASLWKLQEGSATPEI</sequence>
<feature type="transmembrane region" description="Helical" evidence="10">
    <location>
        <begin position="966"/>
        <end position="987"/>
    </location>
</feature>
<dbReference type="Gene3D" id="1.20.1560.10">
    <property type="entry name" value="ABC transporter type 1, transmembrane domain"/>
    <property type="match status" value="2"/>
</dbReference>
<evidence type="ECO:0000256" key="6">
    <source>
        <dbReference type="ARBA" id="ARBA00022840"/>
    </source>
</evidence>
<evidence type="ECO:0000256" key="10">
    <source>
        <dbReference type="SAM" id="Phobius"/>
    </source>
</evidence>
<dbReference type="InterPro" id="IPR036640">
    <property type="entry name" value="ABC1_TM_sf"/>
</dbReference>
<dbReference type="Pfam" id="PF00664">
    <property type="entry name" value="ABC_membrane"/>
    <property type="match status" value="3"/>
</dbReference>
<dbReference type="GO" id="GO:0005886">
    <property type="term" value="C:plasma membrane"/>
    <property type="evidence" value="ECO:0007669"/>
    <property type="project" value="UniProtKB-SubCell"/>
</dbReference>
<evidence type="ECO:0000256" key="8">
    <source>
        <dbReference type="ARBA" id="ARBA00023136"/>
    </source>
</evidence>
<dbReference type="PANTHER" id="PTHR24223:SF399">
    <property type="entry name" value="ABC TRANSPORTER ATNG"/>
    <property type="match status" value="1"/>
</dbReference>
<feature type="transmembrane region" description="Helical" evidence="10">
    <location>
        <begin position="1036"/>
        <end position="1060"/>
    </location>
</feature>
<dbReference type="EMBL" id="WIGN01000169">
    <property type="protein sequence ID" value="KAF6805998.1"/>
    <property type="molecule type" value="Genomic_DNA"/>
</dbReference>
<accession>A0A8H6MRV8</accession>
<organism evidence="13 14">
    <name type="scientific">Colletotrichum sojae</name>
    <dbReference type="NCBI Taxonomy" id="2175907"/>
    <lineage>
        <taxon>Eukaryota</taxon>
        <taxon>Fungi</taxon>
        <taxon>Dikarya</taxon>
        <taxon>Ascomycota</taxon>
        <taxon>Pezizomycotina</taxon>
        <taxon>Sordariomycetes</taxon>
        <taxon>Hypocreomycetidae</taxon>
        <taxon>Glomerellales</taxon>
        <taxon>Glomerellaceae</taxon>
        <taxon>Colletotrichum</taxon>
        <taxon>Colletotrichum orchidearum species complex</taxon>
    </lineage>
</organism>
<keyword evidence="5" id="KW-0547">Nucleotide-binding</keyword>
<dbReference type="FunFam" id="3.40.50.300:FF:000838">
    <property type="entry name" value="ABC multidrug transporter (Eurofung)"/>
    <property type="match status" value="1"/>
</dbReference>
<dbReference type="FunFam" id="1.20.1560.10:FF:000055">
    <property type="entry name" value="ABC multidrug transporter (Eurofung)"/>
    <property type="match status" value="1"/>
</dbReference>
<evidence type="ECO:0000256" key="5">
    <source>
        <dbReference type="ARBA" id="ARBA00022741"/>
    </source>
</evidence>
<evidence type="ECO:0000313" key="14">
    <source>
        <dbReference type="Proteomes" id="UP000652219"/>
    </source>
</evidence>
<dbReference type="InterPro" id="IPR017871">
    <property type="entry name" value="ABC_transporter-like_CS"/>
</dbReference>
<evidence type="ECO:0000256" key="9">
    <source>
        <dbReference type="SAM" id="MobiDB-lite"/>
    </source>
</evidence>
<dbReference type="GO" id="GO:0016887">
    <property type="term" value="F:ATP hydrolysis activity"/>
    <property type="evidence" value="ECO:0007669"/>
    <property type="project" value="InterPro"/>
</dbReference>
<evidence type="ECO:0000256" key="1">
    <source>
        <dbReference type="ARBA" id="ARBA00004651"/>
    </source>
</evidence>
<dbReference type="Proteomes" id="UP000652219">
    <property type="component" value="Unassembled WGS sequence"/>
</dbReference>
<feature type="domain" description="ABC transporter" evidence="11">
    <location>
        <begin position="603"/>
        <end position="831"/>
    </location>
</feature>
<feature type="transmembrane region" description="Helical" evidence="10">
    <location>
        <begin position="323"/>
        <end position="343"/>
    </location>
</feature>
<feature type="transmembrane region" description="Helical" evidence="10">
    <location>
        <begin position="409"/>
        <end position="437"/>
    </location>
</feature>
<keyword evidence="8 10" id="KW-0472">Membrane</keyword>
<dbReference type="CDD" id="cd03250">
    <property type="entry name" value="ABCC_MRP_domain1"/>
    <property type="match status" value="1"/>
</dbReference>
<name>A0A8H6MRV8_9PEZI</name>
<dbReference type="PROSITE" id="PS50929">
    <property type="entry name" value="ABC_TM1F"/>
    <property type="match status" value="2"/>
</dbReference>
<evidence type="ECO:0000256" key="4">
    <source>
        <dbReference type="ARBA" id="ARBA00022692"/>
    </source>
</evidence>
<feature type="transmembrane region" description="Helical" evidence="10">
    <location>
        <begin position="930"/>
        <end position="954"/>
    </location>
</feature>
<keyword evidence="6" id="KW-0067">ATP-binding</keyword>
<dbReference type="CDD" id="cd18580">
    <property type="entry name" value="ABC_6TM_ABCC_D2"/>
    <property type="match status" value="1"/>
</dbReference>
<proteinExistence type="predicted"/>
<feature type="compositionally biased region" description="Basic and acidic residues" evidence="9">
    <location>
        <begin position="846"/>
        <end position="867"/>
    </location>
</feature>
<feature type="transmembrane region" description="Helical" evidence="10">
    <location>
        <begin position="506"/>
        <end position="530"/>
    </location>
</feature>
<dbReference type="SUPFAM" id="SSF52540">
    <property type="entry name" value="P-loop containing nucleoside triphosphate hydrolases"/>
    <property type="match status" value="2"/>
</dbReference>
<comment type="subcellular location">
    <subcellularLocation>
        <location evidence="1">Cell membrane</location>
        <topology evidence="1">Multi-pass membrane protein</topology>
    </subcellularLocation>
</comment>
<dbReference type="Pfam" id="PF00005">
    <property type="entry name" value="ABC_tran"/>
    <property type="match status" value="2"/>
</dbReference>
<protein>
    <submittedName>
        <fullName evidence="13">Multidrug resistance-associated protein 1-like protein 5</fullName>
    </submittedName>
</protein>
<reference evidence="13 14" key="1">
    <citation type="journal article" date="2020" name="Phytopathology">
        <title>Genome Sequence Resources of Colletotrichum truncatum, C. plurivorum, C. musicola, and C. sojae: Four Species Pathogenic to Soybean (Glycine max).</title>
        <authorList>
            <person name="Rogerio F."/>
            <person name="Boufleur T.R."/>
            <person name="Ciampi-Guillardi M."/>
            <person name="Sukno S.A."/>
            <person name="Thon M.R."/>
            <person name="Massola Junior N.S."/>
            <person name="Baroncelli R."/>
        </authorList>
    </citation>
    <scope>NUCLEOTIDE SEQUENCE [LARGE SCALE GENOMIC DNA]</scope>
    <source>
        <strain evidence="13 14">LFN0009</strain>
    </source>
</reference>
<feature type="transmembrane region" description="Helical" evidence="10">
    <location>
        <begin position="81"/>
        <end position="99"/>
    </location>
</feature>
<dbReference type="InterPro" id="IPR050173">
    <property type="entry name" value="ABC_transporter_C-like"/>
</dbReference>
<dbReference type="Gene3D" id="3.40.50.300">
    <property type="entry name" value="P-loop containing nucleotide triphosphate hydrolases"/>
    <property type="match status" value="2"/>
</dbReference>
<dbReference type="FunFam" id="1.20.1560.10:FF:000066">
    <property type="entry name" value="ABC multidrug transporter (Eurofung)"/>
    <property type="match status" value="1"/>
</dbReference>
<feature type="transmembrane region" description="Helical" evidence="10">
    <location>
        <begin position="1159"/>
        <end position="1183"/>
    </location>
</feature>
<keyword evidence="14" id="KW-1185">Reference proteome</keyword>